<name>A0A2S3W173_9PROT</name>
<sequence>MTGASWSRGVFERIYAHHPDPWGFGTRAYERDKYRQTLALLEGRHFHHALELGCSIGVMTVRLARQCAHVLAVDVAETAIRRARRRCAGLPGVSFYRGQLPEAFPALPPHACDLIVISELLYFLAARDIARLAMQCLHVRRPGAPIILVNWTGPTDTPCHGDEAAAHFMQQCASEDVRVVHARRYPGYRLDMLNDRTSVRPPEPLHAGGGS</sequence>
<dbReference type="AlphaFoldDB" id="A0A2S3W173"/>
<keyword evidence="1" id="KW-0489">Methyltransferase</keyword>
<keyword evidence="5" id="KW-1185">Reference proteome</keyword>
<dbReference type="OrthoDB" id="116799at2"/>
<accession>A0A2S3W173</accession>
<dbReference type="Gene3D" id="3.40.50.150">
    <property type="entry name" value="Vaccinia Virus protein VP39"/>
    <property type="match status" value="1"/>
</dbReference>
<dbReference type="RefSeq" id="WP_110095327.1">
    <property type="nucleotide sequence ID" value="NZ_NKUE01000021.1"/>
</dbReference>
<dbReference type="GO" id="GO:0008757">
    <property type="term" value="F:S-adenosylmethionine-dependent methyltransferase activity"/>
    <property type="evidence" value="ECO:0007669"/>
    <property type="project" value="InterPro"/>
</dbReference>
<dbReference type="EMBL" id="POTC01000020">
    <property type="protein sequence ID" value="POF62621.1"/>
    <property type="molecule type" value="Genomic_DNA"/>
</dbReference>
<evidence type="ECO:0008006" key="6">
    <source>
        <dbReference type="Google" id="ProtNLM"/>
    </source>
</evidence>
<dbReference type="InterPro" id="IPR008715">
    <property type="entry name" value="SAM-MeTfrase_NodS-like"/>
</dbReference>
<protein>
    <recommendedName>
        <fullName evidence="6">Methyltransferase domain-containing protein</fullName>
    </recommendedName>
</protein>
<dbReference type="PANTHER" id="PTHR43464">
    <property type="entry name" value="METHYLTRANSFERASE"/>
    <property type="match status" value="1"/>
</dbReference>
<evidence type="ECO:0000256" key="3">
    <source>
        <dbReference type="ARBA" id="ARBA00022691"/>
    </source>
</evidence>
<proteinExistence type="predicted"/>
<keyword evidence="2" id="KW-0808">Transferase</keyword>
<dbReference type="GO" id="GO:0032259">
    <property type="term" value="P:methylation"/>
    <property type="evidence" value="ECO:0007669"/>
    <property type="project" value="UniProtKB-KW"/>
</dbReference>
<evidence type="ECO:0000313" key="5">
    <source>
        <dbReference type="Proteomes" id="UP000237344"/>
    </source>
</evidence>
<dbReference type="GO" id="GO:0009312">
    <property type="term" value="P:oligosaccharide biosynthetic process"/>
    <property type="evidence" value="ECO:0007669"/>
    <property type="project" value="InterPro"/>
</dbReference>
<comment type="caution">
    <text evidence="4">The sequence shown here is derived from an EMBL/GenBank/DDBJ whole genome shotgun (WGS) entry which is preliminary data.</text>
</comment>
<keyword evidence="3" id="KW-0949">S-adenosyl-L-methionine</keyword>
<dbReference type="InterPro" id="IPR029063">
    <property type="entry name" value="SAM-dependent_MTases_sf"/>
</dbReference>
<evidence type="ECO:0000256" key="2">
    <source>
        <dbReference type="ARBA" id="ARBA00022679"/>
    </source>
</evidence>
<dbReference type="Proteomes" id="UP000237344">
    <property type="component" value="Unassembled WGS sequence"/>
</dbReference>
<dbReference type="SUPFAM" id="SSF53335">
    <property type="entry name" value="S-adenosyl-L-methionine-dependent methyltransferases"/>
    <property type="match status" value="1"/>
</dbReference>
<organism evidence="4 5">
    <name type="scientific">Novacetimonas maltaceti</name>
    <dbReference type="NCBI Taxonomy" id="1203393"/>
    <lineage>
        <taxon>Bacteria</taxon>
        <taxon>Pseudomonadati</taxon>
        <taxon>Pseudomonadota</taxon>
        <taxon>Alphaproteobacteria</taxon>
        <taxon>Acetobacterales</taxon>
        <taxon>Acetobacteraceae</taxon>
        <taxon>Novacetimonas</taxon>
    </lineage>
</organism>
<dbReference type="PANTHER" id="PTHR43464:SF19">
    <property type="entry name" value="UBIQUINONE BIOSYNTHESIS O-METHYLTRANSFERASE, MITOCHONDRIAL"/>
    <property type="match status" value="1"/>
</dbReference>
<evidence type="ECO:0000256" key="1">
    <source>
        <dbReference type="ARBA" id="ARBA00022603"/>
    </source>
</evidence>
<gene>
    <name evidence="4" type="ORF">KMAL_17420</name>
</gene>
<dbReference type="Pfam" id="PF05401">
    <property type="entry name" value="NodS"/>
    <property type="match status" value="1"/>
</dbReference>
<dbReference type="CDD" id="cd02440">
    <property type="entry name" value="AdoMet_MTases"/>
    <property type="match status" value="1"/>
</dbReference>
<reference evidence="4 5" key="1">
    <citation type="submission" date="2018-01" db="EMBL/GenBank/DDBJ databases">
        <title>Draft Genome Sequence of Komagataeibacter maltaceti LMG 1529, a Vinegar Producing Acetic Acid Bacterium Isolated from Malt Vinegar Brewery Acetifiers.</title>
        <authorList>
            <person name="Zhang Q."/>
            <person name="Hollensteiner J."/>
            <person name="Poehlein A."/>
            <person name="Daniel R."/>
        </authorList>
    </citation>
    <scope>NUCLEOTIDE SEQUENCE [LARGE SCALE GENOMIC DNA]</scope>
    <source>
        <strain evidence="4 5">LMG 1529</strain>
    </source>
</reference>
<evidence type="ECO:0000313" key="4">
    <source>
        <dbReference type="EMBL" id="POF62621.1"/>
    </source>
</evidence>